<evidence type="ECO:0000313" key="2">
    <source>
        <dbReference type="EMBL" id="KST65590.1"/>
    </source>
</evidence>
<dbReference type="CDD" id="cd00009">
    <property type="entry name" value="AAA"/>
    <property type="match status" value="1"/>
</dbReference>
<dbReference type="GO" id="GO:0016887">
    <property type="term" value="F:ATP hydrolysis activity"/>
    <property type="evidence" value="ECO:0007669"/>
    <property type="project" value="InterPro"/>
</dbReference>
<dbReference type="SUPFAM" id="SSF52540">
    <property type="entry name" value="P-loop containing nucleoside triphosphate hydrolases"/>
    <property type="match status" value="1"/>
</dbReference>
<evidence type="ECO:0000259" key="1">
    <source>
        <dbReference type="SMART" id="SM00382"/>
    </source>
</evidence>
<gene>
    <name evidence="2" type="ORF">BC008_41840</name>
</gene>
<protein>
    <recommendedName>
        <fullName evidence="1">AAA+ ATPase domain-containing protein</fullName>
    </recommendedName>
</protein>
<keyword evidence="3" id="KW-1185">Reference proteome</keyword>
<organism evidence="2 3">
    <name type="scientific">Mastigocoleus testarum BC008</name>
    <dbReference type="NCBI Taxonomy" id="371196"/>
    <lineage>
        <taxon>Bacteria</taxon>
        <taxon>Bacillati</taxon>
        <taxon>Cyanobacteriota</taxon>
        <taxon>Cyanophyceae</taxon>
        <taxon>Nostocales</taxon>
        <taxon>Hapalosiphonaceae</taxon>
        <taxon>Mastigocoleus</taxon>
    </lineage>
</organism>
<feature type="domain" description="AAA+ ATPase" evidence="1">
    <location>
        <begin position="95"/>
        <end position="291"/>
    </location>
</feature>
<name>A0A0V7ZMV4_9CYAN</name>
<dbReference type="InterPro" id="IPR027417">
    <property type="entry name" value="P-loop_NTPase"/>
</dbReference>
<reference evidence="2 3" key="1">
    <citation type="journal article" date="2015" name="Genome Announc.">
        <title>Draft Genome of the Euendolithic (true boring) Cyanobacterium Mastigocoleus testarum strain BC008.</title>
        <authorList>
            <person name="Guida B.S."/>
            <person name="Garcia-Pichel F."/>
        </authorList>
    </citation>
    <scope>NUCLEOTIDE SEQUENCE [LARGE SCALE GENOMIC DNA]</scope>
    <source>
        <strain evidence="2 3">BC008</strain>
    </source>
</reference>
<dbReference type="AlphaFoldDB" id="A0A0V7ZMV4"/>
<dbReference type="SMART" id="SM00382">
    <property type="entry name" value="AAA"/>
    <property type="match status" value="1"/>
</dbReference>
<accession>A0A0V7ZMV4</accession>
<dbReference type="InterPro" id="IPR003593">
    <property type="entry name" value="AAA+_ATPase"/>
</dbReference>
<proteinExistence type="predicted"/>
<dbReference type="InterPro" id="IPR011704">
    <property type="entry name" value="ATPase_dyneun-rel_AAA"/>
</dbReference>
<sequence>MQDTNICEGKNDLLNRNFPAPPPWRKFHKINKEEQKEINQRWDDIQELAESEENTRGRKRGQNYRIYVDQASLDGEEITDAAREVLNAVNAALYLRRPVLVTGNPGSGKTSLAYAIAYELNLGPVLAWSITARSTLQDGLYRYDAIGRLQDAEKNGRLQDLEKNHREQSIGNYITLGALGTAFLPSKFPRVLLIDEIDKSDINLPNDLLHIFEEGAFKIPELVRRVKDTEKETNTEKVFTSDGEIKATIRRGKVLCAEFPIVVMTSNGEREFPPAFLRRCLRVRMPDPQGEALKSIVKAHFGEEEFKKTEVEISKLIEYFEEKEGERSPDQLLNAIHLLTNHISLEALDKNGLKDLLFKSLSISEEL</sequence>
<evidence type="ECO:0000313" key="3">
    <source>
        <dbReference type="Proteomes" id="UP000053372"/>
    </source>
</evidence>
<dbReference type="Proteomes" id="UP000053372">
    <property type="component" value="Unassembled WGS sequence"/>
</dbReference>
<dbReference type="Gene3D" id="3.40.50.300">
    <property type="entry name" value="P-loop containing nucleotide triphosphate hydrolases"/>
    <property type="match status" value="1"/>
</dbReference>
<dbReference type="Pfam" id="PF07728">
    <property type="entry name" value="AAA_5"/>
    <property type="match status" value="1"/>
</dbReference>
<dbReference type="EMBL" id="LMTZ01000107">
    <property type="protein sequence ID" value="KST65590.1"/>
    <property type="molecule type" value="Genomic_DNA"/>
</dbReference>
<comment type="caution">
    <text evidence="2">The sequence shown here is derived from an EMBL/GenBank/DDBJ whole genome shotgun (WGS) entry which is preliminary data.</text>
</comment>
<dbReference type="GO" id="GO:0005524">
    <property type="term" value="F:ATP binding"/>
    <property type="evidence" value="ECO:0007669"/>
    <property type="project" value="InterPro"/>
</dbReference>